<dbReference type="GO" id="GO:0015288">
    <property type="term" value="F:porin activity"/>
    <property type="evidence" value="ECO:0007669"/>
    <property type="project" value="TreeGrafter"/>
</dbReference>
<proteinExistence type="inferred from homology"/>
<evidence type="ECO:0000256" key="5">
    <source>
        <dbReference type="ARBA" id="ARBA00022692"/>
    </source>
</evidence>
<name>A0A074KVQ6_9BACT</name>
<organism evidence="8 9">
    <name type="scientific">Anditalea andensis</name>
    <dbReference type="NCBI Taxonomy" id="1048983"/>
    <lineage>
        <taxon>Bacteria</taxon>
        <taxon>Pseudomonadati</taxon>
        <taxon>Bacteroidota</taxon>
        <taxon>Cytophagia</taxon>
        <taxon>Cytophagales</taxon>
        <taxon>Cytophagaceae</taxon>
        <taxon>Anditalea</taxon>
    </lineage>
</organism>
<dbReference type="Pfam" id="PF02321">
    <property type="entry name" value="OEP"/>
    <property type="match status" value="2"/>
</dbReference>
<keyword evidence="9" id="KW-1185">Reference proteome</keyword>
<dbReference type="PANTHER" id="PTHR30026">
    <property type="entry name" value="OUTER MEMBRANE PROTEIN TOLC"/>
    <property type="match status" value="1"/>
</dbReference>
<keyword evidence="4" id="KW-1134">Transmembrane beta strand</keyword>
<dbReference type="Gene3D" id="1.20.1600.10">
    <property type="entry name" value="Outer membrane efflux proteins (OEP)"/>
    <property type="match status" value="1"/>
</dbReference>
<sequence length="448" mass="50023">MKKIYFLLCYLCITQTSFGQQYDISSLTLQESINIALENNINLQRTQLNLLSTQAGLLEARGNMIPTLSLGVGPSRRWGRNLNPVTNLYEESNTLNTMNVAANSSITLFEGRRIANTVKQSKLLVEAGRYDVAASENEISLSVINLFVNIVFAKEQVNIANTQLQTNSEQLARTRRLVEAGTLPTADRLDLEAQEATSELEVINARNNLRIAKLNLSQLLQIPFAENFDISFPDLQAENYAMVDESVNEIFAVALNTLPQIKAAELGLESAEYGEKIAKGAFMPTISANASAFSNYARVVSRPELPFNPFFTQLEGNLAPSISVNLNIPILSNFRNTANLQRARVQTRQQELQQVETRNQLLQDIETGYTNALAARQSYNASVRRVAALEESFRMSQQRFNVGAVNSVDFQVAQNNLFNAQADLLNAKYEYIFRVKVLDFYLGKPVTL</sequence>
<dbReference type="eggNOG" id="COG1538">
    <property type="taxonomic scope" value="Bacteria"/>
</dbReference>
<reference evidence="8 9" key="1">
    <citation type="submission" date="2014-04" db="EMBL/GenBank/DDBJ databases">
        <title>Characterization and application of a salt tolerant electro-active bacterium.</title>
        <authorList>
            <person name="Yang L."/>
            <person name="Wei S."/>
            <person name="Tay Q.X.M."/>
        </authorList>
    </citation>
    <scope>NUCLEOTIDE SEQUENCE [LARGE SCALE GENOMIC DNA]</scope>
    <source>
        <strain evidence="8 9">LY1</strain>
    </source>
</reference>
<dbReference type="RefSeq" id="WP_035076767.1">
    <property type="nucleotide sequence ID" value="NZ_JMIH01000024.1"/>
</dbReference>
<dbReference type="OrthoDB" id="9811587at2"/>
<evidence type="ECO:0000313" key="9">
    <source>
        <dbReference type="Proteomes" id="UP000027821"/>
    </source>
</evidence>
<keyword evidence="7" id="KW-0998">Cell outer membrane</keyword>
<evidence type="ECO:0000313" key="8">
    <source>
        <dbReference type="EMBL" id="KEO72345.1"/>
    </source>
</evidence>
<protein>
    <submittedName>
        <fullName evidence="8">Transporter</fullName>
    </submittedName>
</protein>
<dbReference type="InterPro" id="IPR003423">
    <property type="entry name" value="OMP_efflux"/>
</dbReference>
<keyword evidence="6" id="KW-0472">Membrane</keyword>
<evidence type="ECO:0000256" key="3">
    <source>
        <dbReference type="ARBA" id="ARBA00022448"/>
    </source>
</evidence>
<evidence type="ECO:0000256" key="1">
    <source>
        <dbReference type="ARBA" id="ARBA00004442"/>
    </source>
</evidence>
<keyword evidence="3" id="KW-0813">Transport</keyword>
<dbReference type="EMBL" id="JMIH01000024">
    <property type="protein sequence ID" value="KEO72345.1"/>
    <property type="molecule type" value="Genomic_DNA"/>
</dbReference>
<evidence type="ECO:0000256" key="6">
    <source>
        <dbReference type="ARBA" id="ARBA00023136"/>
    </source>
</evidence>
<dbReference type="Proteomes" id="UP000027821">
    <property type="component" value="Unassembled WGS sequence"/>
</dbReference>
<evidence type="ECO:0000256" key="2">
    <source>
        <dbReference type="ARBA" id="ARBA00007613"/>
    </source>
</evidence>
<comment type="caution">
    <text evidence="8">The sequence shown here is derived from an EMBL/GenBank/DDBJ whole genome shotgun (WGS) entry which is preliminary data.</text>
</comment>
<dbReference type="GO" id="GO:0015562">
    <property type="term" value="F:efflux transmembrane transporter activity"/>
    <property type="evidence" value="ECO:0007669"/>
    <property type="project" value="InterPro"/>
</dbReference>
<evidence type="ECO:0000256" key="4">
    <source>
        <dbReference type="ARBA" id="ARBA00022452"/>
    </source>
</evidence>
<dbReference type="InterPro" id="IPR051906">
    <property type="entry name" value="TolC-like"/>
</dbReference>
<evidence type="ECO:0000256" key="7">
    <source>
        <dbReference type="ARBA" id="ARBA00023237"/>
    </source>
</evidence>
<comment type="similarity">
    <text evidence="2">Belongs to the outer membrane factor (OMF) (TC 1.B.17) family.</text>
</comment>
<dbReference type="GO" id="GO:0009279">
    <property type="term" value="C:cell outer membrane"/>
    <property type="evidence" value="ECO:0007669"/>
    <property type="project" value="UniProtKB-SubCell"/>
</dbReference>
<comment type="subcellular location">
    <subcellularLocation>
        <location evidence="1">Cell outer membrane</location>
    </subcellularLocation>
</comment>
<dbReference type="SUPFAM" id="SSF56954">
    <property type="entry name" value="Outer membrane efflux proteins (OEP)"/>
    <property type="match status" value="1"/>
</dbReference>
<dbReference type="GO" id="GO:1990281">
    <property type="term" value="C:efflux pump complex"/>
    <property type="evidence" value="ECO:0007669"/>
    <property type="project" value="TreeGrafter"/>
</dbReference>
<dbReference type="STRING" id="1048983.EL17_16495"/>
<dbReference type="AlphaFoldDB" id="A0A074KVQ6"/>
<gene>
    <name evidence="8" type="ORF">EL17_16495</name>
</gene>
<accession>A0A074KVQ6</accession>
<keyword evidence="5" id="KW-0812">Transmembrane</keyword>
<dbReference type="PANTHER" id="PTHR30026:SF20">
    <property type="entry name" value="OUTER MEMBRANE PROTEIN TOLC"/>
    <property type="match status" value="1"/>
</dbReference>